<feature type="region of interest" description="Disordered" evidence="1">
    <location>
        <begin position="54"/>
        <end position="104"/>
    </location>
</feature>
<feature type="non-terminal residue" evidence="2">
    <location>
        <position position="1"/>
    </location>
</feature>
<sequence length="104" mass="11512">DLVGLAYEADLGFPEHEIVNLIAQHLGGEIARSTRLLNIKSLANFVEYIRDVDLNGGDFGRNYGQRRWEPDNRNRGASGNNYGANSGNRGQYSGNRDQNPNYAG</sequence>
<feature type="non-terminal residue" evidence="2">
    <location>
        <position position="104"/>
    </location>
</feature>
<feature type="compositionally biased region" description="Low complexity" evidence="1">
    <location>
        <begin position="75"/>
        <end position="90"/>
    </location>
</feature>
<gene>
    <name evidence="2" type="primary">WEL2</name>
    <name evidence="2" type="ORF">CM83_105208</name>
</gene>
<organism evidence="2">
    <name type="scientific">Lygus hesperus</name>
    <name type="common">Western plant bug</name>
    <dbReference type="NCBI Taxonomy" id="30085"/>
    <lineage>
        <taxon>Eukaryota</taxon>
        <taxon>Metazoa</taxon>
        <taxon>Ecdysozoa</taxon>
        <taxon>Arthropoda</taxon>
        <taxon>Hexapoda</taxon>
        <taxon>Insecta</taxon>
        <taxon>Pterygota</taxon>
        <taxon>Neoptera</taxon>
        <taxon>Paraneoptera</taxon>
        <taxon>Hemiptera</taxon>
        <taxon>Heteroptera</taxon>
        <taxon>Panheteroptera</taxon>
        <taxon>Cimicomorpha</taxon>
        <taxon>Miridae</taxon>
        <taxon>Mirini</taxon>
        <taxon>Lygus</taxon>
    </lineage>
</organism>
<evidence type="ECO:0000256" key="1">
    <source>
        <dbReference type="SAM" id="MobiDB-lite"/>
    </source>
</evidence>
<feature type="compositionally biased region" description="Polar residues" evidence="1">
    <location>
        <begin position="91"/>
        <end position="104"/>
    </location>
</feature>
<dbReference type="EMBL" id="GBHO01016308">
    <property type="protein sequence ID" value="JAG27296.1"/>
    <property type="molecule type" value="Transcribed_RNA"/>
</dbReference>
<name>A0A0A9Y6M6_LYGHE</name>
<proteinExistence type="predicted"/>
<evidence type="ECO:0000313" key="2">
    <source>
        <dbReference type="EMBL" id="JAG27296.1"/>
    </source>
</evidence>
<reference evidence="2" key="2">
    <citation type="submission" date="2014-07" db="EMBL/GenBank/DDBJ databases">
        <authorList>
            <person name="Hull J."/>
        </authorList>
    </citation>
    <scope>NUCLEOTIDE SEQUENCE</scope>
</reference>
<dbReference type="AlphaFoldDB" id="A0A0A9Y6M6"/>
<protein>
    <submittedName>
        <fullName evidence="2">Protein WEAK CHLOROPLAST MOVEMENT UNDER BLUE LIGHT-like 2</fullName>
    </submittedName>
</protein>
<accession>A0A0A9Y6M6</accession>
<reference evidence="2" key="1">
    <citation type="journal article" date="2014" name="PLoS ONE">
        <title>Transcriptome-Based Identification of ABC Transporters in the Western Tarnished Plant Bug Lygus hesperus.</title>
        <authorList>
            <person name="Hull J.J."/>
            <person name="Chaney K."/>
            <person name="Geib S.M."/>
            <person name="Fabrick J.A."/>
            <person name="Brent C.S."/>
            <person name="Walsh D."/>
            <person name="Lavine L.C."/>
        </authorList>
    </citation>
    <scope>NUCLEOTIDE SEQUENCE</scope>
</reference>